<protein>
    <submittedName>
        <fullName evidence="1">AFG2 interacting ribosome maturation factor</fullName>
    </submittedName>
</protein>
<dbReference type="Bgee" id="ENSLACG00000010975">
    <property type="expression patterns" value="Expressed in post-anal tail muscle and 6 other cell types or tissues"/>
</dbReference>
<proteinExistence type="predicted"/>
<dbReference type="InterPro" id="IPR029159">
    <property type="entry name" value="CA109-like"/>
</dbReference>
<dbReference type="GO" id="GO:0005737">
    <property type="term" value="C:cytoplasm"/>
    <property type="evidence" value="ECO:0007669"/>
    <property type="project" value="TreeGrafter"/>
</dbReference>
<gene>
    <name evidence="1" type="primary">AIRIM</name>
</gene>
<dbReference type="HOGENOM" id="CLU_111850_0_0_1"/>
<reference evidence="1" key="3">
    <citation type="submission" date="2025-09" db="UniProtKB">
        <authorList>
            <consortium name="Ensembl"/>
        </authorList>
    </citation>
    <scope>IDENTIFICATION</scope>
</reference>
<name>H3AS34_LATCH</name>
<dbReference type="STRING" id="7897.ENSLACP00000012455"/>
<organism evidence="1 2">
    <name type="scientific">Latimeria chalumnae</name>
    <name type="common">Coelacanth</name>
    <dbReference type="NCBI Taxonomy" id="7897"/>
    <lineage>
        <taxon>Eukaryota</taxon>
        <taxon>Metazoa</taxon>
        <taxon>Chordata</taxon>
        <taxon>Craniata</taxon>
        <taxon>Vertebrata</taxon>
        <taxon>Euteleostomi</taxon>
        <taxon>Coelacanthiformes</taxon>
        <taxon>Coelacanthidae</taxon>
        <taxon>Latimeria</taxon>
    </lineage>
</organism>
<dbReference type="OMA" id="SHVEQVF"/>
<dbReference type="PANTHER" id="PTHR16234">
    <property type="entry name" value="SIMILAR TO HYPOTHETICAL PROTEIN FLJ20508"/>
    <property type="match status" value="1"/>
</dbReference>
<reference evidence="1" key="2">
    <citation type="submission" date="2025-08" db="UniProtKB">
        <authorList>
            <consortium name="Ensembl"/>
        </authorList>
    </citation>
    <scope>IDENTIFICATION</scope>
</reference>
<evidence type="ECO:0000313" key="2">
    <source>
        <dbReference type="Proteomes" id="UP000008672"/>
    </source>
</evidence>
<dbReference type="InParanoid" id="H3AS34"/>
<accession>H3AS34</accession>
<dbReference type="Proteomes" id="UP000008672">
    <property type="component" value="Unassembled WGS sequence"/>
</dbReference>
<dbReference type="PANTHER" id="PTHR16234:SF5">
    <property type="entry name" value="AFG2-INTERACTING RIBOSOME MATURATION FACTOR"/>
    <property type="match status" value="1"/>
</dbReference>
<dbReference type="GO" id="GO:0005634">
    <property type="term" value="C:nucleus"/>
    <property type="evidence" value="ECO:0007669"/>
    <property type="project" value="TreeGrafter"/>
</dbReference>
<dbReference type="GeneTree" id="ENSGT00390000008551"/>
<sequence length="204" mass="23651">KMSEKQAVLLVQQALRKCFQVISQQEAVWQSTLSECSPLLHSLGNLGEQLQSCNTVALKKTPLKDFLDLEQCLKHKLIMAMECVLEKLSGKMAFLQKVRDTITNQVATVFQLYEQHTGALELSTITERSAVTPSLANMMEWLQDIERFYRRRYLKRKLLLQAIRDDDLSYIQALPESWNRVLEEKKQDLVQDILLKVSFFMETP</sequence>
<keyword evidence="2" id="KW-1185">Reference proteome</keyword>
<dbReference type="Ensembl" id="ENSLACT00000012548.1">
    <property type="protein sequence ID" value="ENSLACP00000012455.1"/>
    <property type="gene ID" value="ENSLACG00000010975.1"/>
</dbReference>
<reference evidence="2" key="1">
    <citation type="submission" date="2011-08" db="EMBL/GenBank/DDBJ databases">
        <title>The draft genome of Latimeria chalumnae.</title>
        <authorList>
            <person name="Di Palma F."/>
            <person name="Alfoldi J."/>
            <person name="Johnson J."/>
            <person name="Berlin A."/>
            <person name="Gnerre S."/>
            <person name="Jaffe D."/>
            <person name="MacCallum I."/>
            <person name="Young S."/>
            <person name="Walker B.J."/>
            <person name="Lander E."/>
            <person name="Lindblad-Toh K."/>
        </authorList>
    </citation>
    <scope>NUCLEOTIDE SEQUENCE [LARGE SCALE GENOMIC DNA]</scope>
    <source>
        <strain evidence="2">Wild caught</strain>
    </source>
</reference>
<evidence type="ECO:0000313" key="1">
    <source>
        <dbReference type="Ensembl" id="ENSLACP00000012455.1"/>
    </source>
</evidence>
<dbReference type="eggNOG" id="ENOG502S0VU">
    <property type="taxonomic scope" value="Eukaryota"/>
</dbReference>
<dbReference type="Pfam" id="PF15011">
    <property type="entry name" value="CA109-like"/>
    <property type="match status" value="1"/>
</dbReference>
<dbReference type="FunCoup" id="H3AS34">
    <property type="interactions" value="3206"/>
</dbReference>
<dbReference type="AlphaFoldDB" id="H3AS34"/>
<dbReference type="EMBL" id="AFYH01066612">
    <property type="status" value="NOT_ANNOTATED_CDS"/>
    <property type="molecule type" value="Genomic_DNA"/>
</dbReference>